<dbReference type="InterPro" id="IPR032675">
    <property type="entry name" value="LRR_dom_sf"/>
</dbReference>
<proteinExistence type="predicted"/>
<gene>
    <name evidence="2" type="ORF">TASK_LOCUS5979</name>
</gene>
<keyword evidence="3" id="KW-1185">Reference proteome</keyword>
<dbReference type="Proteomes" id="UP000282613">
    <property type="component" value="Unassembled WGS sequence"/>
</dbReference>
<name>A0A0R3W6X3_TAEAS</name>
<dbReference type="EMBL" id="UYRS01018459">
    <property type="protein sequence ID" value="VDK35946.1"/>
    <property type="molecule type" value="Genomic_DNA"/>
</dbReference>
<evidence type="ECO:0000256" key="1">
    <source>
        <dbReference type="SAM" id="MobiDB-lite"/>
    </source>
</evidence>
<feature type="compositionally biased region" description="Basic and acidic residues" evidence="1">
    <location>
        <begin position="316"/>
        <end position="328"/>
    </location>
</feature>
<dbReference type="STRING" id="60517.A0A0R3W6X3"/>
<dbReference type="OrthoDB" id="6275978at2759"/>
<accession>A0A0R3W6X3</accession>
<evidence type="ECO:0000313" key="2">
    <source>
        <dbReference type="EMBL" id="VDK35946.1"/>
    </source>
</evidence>
<dbReference type="AlphaFoldDB" id="A0A0R3W6X3"/>
<reference evidence="4" key="1">
    <citation type="submission" date="2017-02" db="UniProtKB">
        <authorList>
            <consortium name="WormBaseParasite"/>
        </authorList>
    </citation>
    <scope>IDENTIFICATION</scope>
</reference>
<reference evidence="2 3" key="2">
    <citation type="submission" date="2018-11" db="EMBL/GenBank/DDBJ databases">
        <authorList>
            <consortium name="Pathogen Informatics"/>
        </authorList>
    </citation>
    <scope>NUCLEOTIDE SEQUENCE [LARGE SCALE GENOMIC DNA]</scope>
</reference>
<feature type="region of interest" description="Disordered" evidence="1">
    <location>
        <begin position="547"/>
        <end position="597"/>
    </location>
</feature>
<organism evidence="4">
    <name type="scientific">Taenia asiatica</name>
    <name type="common">Asian tapeworm</name>
    <dbReference type="NCBI Taxonomy" id="60517"/>
    <lineage>
        <taxon>Eukaryota</taxon>
        <taxon>Metazoa</taxon>
        <taxon>Spiralia</taxon>
        <taxon>Lophotrochozoa</taxon>
        <taxon>Platyhelminthes</taxon>
        <taxon>Cestoda</taxon>
        <taxon>Eucestoda</taxon>
        <taxon>Cyclophyllidea</taxon>
        <taxon>Taeniidae</taxon>
        <taxon>Taenia</taxon>
    </lineage>
</organism>
<evidence type="ECO:0000313" key="4">
    <source>
        <dbReference type="WBParaSite" id="TASK_0000597801-mRNA-1"/>
    </source>
</evidence>
<evidence type="ECO:0000313" key="3">
    <source>
        <dbReference type="Proteomes" id="UP000282613"/>
    </source>
</evidence>
<sequence>MAEEFLPQSLCILSLAENDIPTLTEFKSLIHCRSLLQLSIQGNLCAFNQYPFACLSQVLVNLVAFRTSLFTTLAIGSEDVNIFFTVERHTGLYLYLLLYLGTRIPHSRSYILALLPTLNFIDGNQPLQDERLLGEWIAGSGAVHRFESEGESALIDFLRSLNPDLPHYVEPRFRRQSDTTRRVACSRAPVLKRGFTAANDATPPISRRSTPPRWLQRARSAQNITSTAAVAASTCLADLANSYGNLEPSLRCQPQISIASCNAILAPTNPCVPHLLRSDSIFIPIDSEAELEEAEAEARVQSPKNVSQTVSVDLPSDWHPHSASEPTRKPSSVPDIENDRDGDISLVHRLQFSRGALASLLQHRSCINEGPAINMMSEKAERRSNEEASEACSPLSEHTFVVGKCSPEGDYFLLRFDLFPSFQIDPPFEPARSPEGLEAKVLALRRQLEELRVLSVNQERERLRQASDIRHLAEEVRSLKAWKASVLQRQDVNHPAAGDCKHHKFHSVTDPKSAPQGVWSVHMSAVSPSLSTLVAINTSSPTDVTANIGASTVCDVERVEDEEDEEDEESHIDDSDSGGDGVGDFPDPRASSSDMNGTLLTANISTDSLDTRRSRLSTSMGFVTSSTRLRNAEVNTCSCVKSYY</sequence>
<feature type="compositionally biased region" description="Polar residues" evidence="1">
    <location>
        <begin position="302"/>
        <end position="311"/>
    </location>
</feature>
<protein>
    <submittedName>
        <fullName evidence="4">Centrosomal protein of 44 kDa</fullName>
    </submittedName>
</protein>
<feature type="compositionally biased region" description="Acidic residues" evidence="1">
    <location>
        <begin position="558"/>
        <end position="577"/>
    </location>
</feature>
<feature type="region of interest" description="Disordered" evidence="1">
    <location>
        <begin position="298"/>
        <end position="340"/>
    </location>
</feature>
<dbReference type="WBParaSite" id="TASK_0000597801-mRNA-1">
    <property type="protein sequence ID" value="TASK_0000597801-mRNA-1"/>
    <property type="gene ID" value="TASK_0000597801"/>
</dbReference>
<dbReference type="Gene3D" id="3.80.10.10">
    <property type="entry name" value="Ribonuclease Inhibitor"/>
    <property type="match status" value="1"/>
</dbReference>